<name>A0A5S4F1X4_9ACTN</name>
<dbReference type="AlphaFoldDB" id="A0A5S4F1X4"/>
<comment type="caution">
    <text evidence="1">The sequence shown here is derived from an EMBL/GenBank/DDBJ whole genome shotgun (WGS) entry which is preliminary data.</text>
</comment>
<protein>
    <submittedName>
        <fullName evidence="1">Uncharacterized protein</fullName>
    </submittedName>
</protein>
<dbReference type="Proteomes" id="UP000309128">
    <property type="component" value="Unassembled WGS sequence"/>
</dbReference>
<proteinExistence type="predicted"/>
<evidence type="ECO:0000313" key="2">
    <source>
        <dbReference type="Proteomes" id="UP000309128"/>
    </source>
</evidence>
<organism evidence="1 2">
    <name type="scientific">Nonomuraea turkmeniaca</name>
    <dbReference type="NCBI Taxonomy" id="103838"/>
    <lineage>
        <taxon>Bacteria</taxon>
        <taxon>Bacillati</taxon>
        <taxon>Actinomycetota</taxon>
        <taxon>Actinomycetes</taxon>
        <taxon>Streptosporangiales</taxon>
        <taxon>Streptosporangiaceae</taxon>
        <taxon>Nonomuraea</taxon>
    </lineage>
</organism>
<evidence type="ECO:0000313" key="1">
    <source>
        <dbReference type="EMBL" id="TMR09978.1"/>
    </source>
</evidence>
<keyword evidence="2" id="KW-1185">Reference proteome</keyword>
<gene>
    <name evidence="1" type="ORF">ETD86_41405</name>
</gene>
<reference evidence="1 2" key="1">
    <citation type="submission" date="2019-05" db="EMBL/GenBank/DDBJ databases">
        <title>Draft genome sequence of Nonomuraea turkmeniaca DSM 43926.</title>
        <authorList>
            <person name="Saricaoglu S."/>
            <person name="Isik K."/>
        </authorList>
    </citation>
    <scope>NUCLEOTIDE SEQUENCE [LARGE SCALE GENOMIC DNA]</scope>
    <source>
        <strain evidence="1 2">DSM 43926</strain>
    </source>
</reference>
<dbReference type="RefSeq" id="WP_138672096.1">
    <property type="nucleotide sequence ID" value="NZ_VCKY01000208.1"/>
</dbReference>
<accession>A0A5S4F1X4</accession>
<dbReference type="EMBL" id="VCKY01000208">
    <property type="protein sequence ID" value="TMR09978.1"/>
    <property type="molecule type" value="Genomic_DNA"/>
</dbReference>
<sequence>MFTFGIPGYRPDWLSRRKEITAAHGPRLAHLVGRQLTRALVVWDLDEDEWFADCPVLLDFEGEQVEINHWKFDEISITWNTIDPARALDWPDFHLAWRDDVPDGLTALVGQPCSAVELLMLRNRNLVEGTIVSLGFGFPNGQVTIYNALDENGMEFTPPGDRYARYKIGTSDDP</sequence>
<dbReference type="OrthoDB" id="3288608at2"/>